<dbReference type="PANTHER" id="PTHR34614:SF2">
    <property type="entry name" value="TRANSPOSASE IS4-LIKE DOMAIN-CONTAINING PROTEIN"/>
    <property type="match status" value="1"/>
</dbReference>
<keyword evidence="3" id="KW-1185">Reference proteome</keyword>
<reference evidence="2" key="1">
    <citation type="submission" date="2017-05" db="EMBL/GenBank/DDBJ databases">
        <authorList>
            <person name="Varghese N."/>
            <person name="Submissions S."/>
        </authorList>
    </citation>
    <scope>NUCLEOTIDE SEQUENCE</scope>
    <source>
        <strain evidence="2">Su22</strain>
    </source>
</reference>
<evidence type="ECO:0000313" key="2">
    <source>
        <dbReference type="EMBL" id="SMP73043.1"/>
    </source>
</evidence>
<dbReference type="PANTHER" id="PTHR34614">
    <property type="match status" value="1"/>
</dbReference>
<dbReference type="Proteomes" id="UP001158066">
    <property type="component" value="Unassembled WGS sequence"/>
</dbReference>
<dbReference type="SUPFAM" id="SSF53098">
    <property type="entry name" value="Ribonuclease H-like"/>
    <property type="match status" value="1"/>
</dbReference>
<dbReference type="GO" id="GO:0003677">
    <property type="term" value="F:DNA binding"/>
    <property type="evidence" value="ECO:0007669"/>
    <property type="project" value="InterPro"/>
</dbReference>
<comment type="caution">
    <text evidence="2">The sequence shown here is derived from an EMBL/GenBank/DDBJ whole genome shotgun (WGS) entry which is preliminary data.</text>
</comment>
<evidence type="ECO:0000259" key="1">
    <source>
        <dbReference type="Pfam" id="PF01609"/>
    </source>
</evidence>
<organism evidence="2 3">
    <name type="scientific">Anoxynatronum buryatiense</name>
    <dbReference type="NCBI Taxonomy" id="489973"/>
    <lineage>
        <taxon>Bacteria</taxon>
        <taxon>Bacillati</taxon>
        <taxon>Bacillota</taxon>
        <taxon>Clostridia</taxon>
        <taxon>Eubacteriales</taxon>
        <taxon>Clostridiaceae</taxon>
        <taxon>Anoxynatronum</taxon>
    </lineage>
</organism>
<dbReference type="InterPro" id="IPR002559">
    <property type="entry name" value="Transposase_11"/>
</dbReference>
<dbReference type="GO" id="GO:0006313">
    <property type="term" value="P:DNA transposition"/>
    <property type="evidence" value="ECO:0007669"/>
    <property type="project" value="InterPro"/>
</dbReference>
<dbReference type="NCBIfam" id="NF033559">
    <property type="entry name" value="transpos_IS1634"/>
    <property type="match status" value="1"/>
</dbReference>
<proteinExistence type="predicted"/>
<protein>
    <submittedName>
        <fullName evidence="2">Transposase DDE domain-containing protein</fullName>
    </submittedName>
</protein>
<feature type="domain" description="Transposase IS4-like" evidence="1">
    <location>
        <begin position="202"/>
        <end position="503"/>
    </location>
</feature>
<dbReference type="InterPro" id="IPR047654">
    <property type="entry name" value="IS1634_transpos"/>
</dbReference>
<gene>
    <name evidence="2" type="ORF">SAMN06296020_1391</name>
</gene>
<sequence>MGGEGVYLKKDKRPNGRVYLSIVKSYRDPVTKRGKQKAVKGLGFYDELIHVYDDPIAHFSEVAKQMTEEEMTDRQVVLTLDLEERLDPGASDLKNIGFLALSKIYHELGMDTFFIHRERGLKNKLPLNNIMKLLVYERILNPCSKLAAYENRHRYFENFDFPLEAVYRSLPVFSKHREKLLLALHENISMLYGRDTSNVFYDVTNYYFHRDQETEMIRKGMGKDRKGKPIIQMGLLLDKAGIPITYRLFQGNMPDFDTLLPVLSELKQHYNLQRVIVVADKGLNSGTNKAYNLIKGDGYIFSRSVRGTKASKEVKAYVLDERGYRWVGDEYKIKSRVYPTEITVKDEQDKPVKVMIDEKHIVFYSEKYARRTKHKRDEAISKALGLINSPSRYAKAENYGAMKYIIGMNLDKKTGELTQANQNIIPKLDEALIREEEKYDGYYSIVTSELDMPEDEVIEKYKGLWKIEETFKISKTQLETRPAYVWSEGGIEGHFLTCFLSLLLLRILEMKTHGKYSIEKIIDALTQSNVAYLSMNYYKALYYSDVLKWTDACIGTQLDQKYLTLEEIKHMVSETKEKV</sequence>
<name>A0AA45WZ81_9CLOT</name>
<evidence type="ECO:0000313" key="3">
    <source>
        <dbReference type="Proteomes" id="UP001158066"/>
    </source>
</evidence>
<dbReference type="InterPro" id="IPR012337">
    <property type="entry name" value="RNaseH-like_sf"/>
</dbReference>
<dbReference type="AlphaFoldDB" id="A0AA45WZ81"/>
<accession>A0AA45WZ81</accession>
<dbReference type="Pfam" id="PF01609">
    <property type="entry name" value="DDE_Tnp_1"/>
    <property type="match status" value="1"/>
</dbReference>
<dbReference type="EMBL" id="FXUF01000039">
    <property type="protein sequence ID" value="SMP73043.1"/>
    <property type="molecule type" value="Genomic_DNA"/>
</dbReference>
<dbReference type="GO" id="GO:0004803">
    <property type="term" value="F:transposase activity"/>
    <property type="evidence" value="ECO:0007669"/>
    <property type="project" value="InterPro"/>
</dbReference>